<accession>A0AAD7RB60</accession>
<organism evidence="1 2">
    <name type="scientific">Aldrovandia affinis</name>
    <dbReference type="NCBI Taxonomy" id="143900"/>
    <lineage>
        <taxon>Eukaryota</taxon>
        <taxon>Metazoa</taxon>
        <taxon>Chordata</taxon>
        <taxon>Craniata</taxon>
        <taxon>Vertebrata</taxon>
        <taxon>Euteleostomi</taxon>
        <taxon>Actinopterygii</taxon>
        <taxon>Neopterygii</taxon>
        <taxon>Teleostei</taxon>
        <taxon>Notacanthiformes</taxon>
        <taxon>Halosauridae</taxon>
        <taxon>Aldrovandia</taxon>
    </lineage>
</organism>
<comment type="caution">
    <text evidence="1">The sequence shown here is derived from an EMBL/GenBank/DDBJ whole genome shotgun (WGS) entry which is preliminary data.</text>
</comment>
<name>A0AAD7RB60_9TELE</name>
<protein>
    <submittedName>
        <fullName evidence="1">Uncharacterized protein</fullName>
    </submittedName>
</protein>
<gene>
    <name evidence="1" type="ORF">AAFF_G00271100</name>
</gene>
<reference evidence="1" key="1">
    <citation type="journal article" date="2023" name="Science">
        <title>Genome structures resolve the early diversification of teleost fishes.</title>
        <authorList>
            <person name="Parey E."/>
            <person name="Louis A."/>
            <person name="Montfort J."/>
            <person name="Bouchez O."/>
            <person name="Roques C."/>
            <person name="Iampietro C."/>
            <person name="Lluch J."/>
            <person name="Castinel A."/>
            <person name="Donnadieu C."/>
            <person name="Desvignes T."/>
            <person name="Floi Bucao C."/>
            <person name="Jouanno E."/>
            <person name="Wen M."/>
            <person name="Mejri S."/>
            <person name="Dirks R."/>
            <person name="Jansen H."/>
            <person name="Henkel C."/>
            <person name="Chen W.J."/>
            <person name="Zahm M."/>
            <person name="Cabau C."/>
            <person name="Klopp C."/>
            <person name="Thompson A.W."/>
            <person name="Robinson-Rechavi M."/>
            <person name="Braasch I."/>
            <person name="Lecointre G."/>
            <person name="Bobe J."/>
            <person name="Postlethwait J.H."/>
            <person name="Berthelot C."/>
            <person name="Roest Crollius H."/>
            <person name="Guiguen Y."/>
        </authorList>
    </citation>
    <scope>NUCLEOTIDE SEQUENCE</scope>
    <source>
        <strain evidence="1">NC1722</strain>
    </source>
</reference>
<evidence type="ECO:0000313" key="1">
    <source>
        <dbReference type="EMBL" id="KAJ8373105.1"/>
    </source>
</evidence>
<dbReference type="Proteomes" id="UP001221898">
    <property type="component" value="Unassembled WGS sequence"/>
</dbReference>
<sequence length="143" mass="16054">MSDQCRHEDRCAGHGSPQSFLGVADERARWPRGSRGLWLAMEREGLRFASGDHEGLLFSSGRERVMMSWVPCHLCRPRAGWKMLEGSVATALVDLVRSWRPPLSNPEEVLSVFLSARPKRRCLQLQSDRQPISSLAPPHAPPT</sequence>
<keyword evidence="2" id="KW-1185">Reference proteome</keyword>
<proteinExistence type="predicted"/>
<evidence type="ECO:0000313" key="2">
    <source>
        <dbReference type="Proteomes" id="UP001221898"/>
    </source>
</evidence>
<dbReference type="EMBL" id="JAINUG010000373">
    <property type="protein sequence ID" value="KAJ8373105.1"/>
    <property type="molecule type" value="Genomic_DNA"/>
</dbReference>
<dbReference type="AlphaFoldDB" id="A0AAD7RB60"/>